<evidence type="ECO:0000256" key="5">
    <source>
        <dbReference type="ARBA" id="ARBA00022692"/>
    </source>
</evidence>
<feature type="transmembrane region" description="Helical" evidence="13">
    <location>
        <begin position="414"/>
        <end position="434"/>
    </location>
</feature>
<feature type="transmembrane region" description="Helical" evidence="13">
    <location>
        <begin position="139"/>
        <end position="163"/>
    </location>
</feature>
<evidence type="ECO:0000256" key="11">
    <source>
        <dbReference type="RuleBase" id="RU362091"/>
    </source>
</evidence>
<dbReference type="Proteomes" id="UP001292094">
    <property type="component" value="Unassembled WGS sequence"/>
</dbReference>
<dbReference type="GO" id="GO:0006814">
    <property type="term" value="P:sodium ion transport"/>
    <property type="evidence" value="ECO:0007669"/>
    <property type="project" value="UniProtKB-KW"/>
</dbReference>
<keyword evidence="10" id="KW-0739">Sodium transport</keyword>
<evidence type="ECO:0008006" key="16">
    <source>
        <dbReference type="Google" id="ProtNLM"/>
    </source>
</evidence>
<reference evidence="14" key="1">
    <citation type="submission" date="2023-11" db="EMBL/GenBank/DDBJ databases">
        <title>Genome assemblies of two species of porcelain crab, Petrolisthes cinctipes and Petrolisthes manimaculis (Anomura: Porcellanidae).</title>
        <authorList>
            <person name="Angst P."/>
        </authorList>
    </citation>
    <scope>NUCLEOTIDE SEQUENCE</scope>
    <source>
        <strain evidence="14">PB745_02</strain>
        <tissue evidence="14">Gill</tissue>
    </source>
</reference>
<keyword evidence="3" id="KW-0813">Transport</keyword>
<evidence type="ECO:0000256" key="4">
    <source>
        <dbReference type="ARBA" id="ARBA00022475"/>
    </source>
</evidence>
<dbReference type="EMBL" id="JAWZYT010002542">
    <property type="protein sequence ID" value="KAK4303716.1"/>
    <property type="molecule type" value="Genomic_DNA"/>
</dbReference>
<evidence type="ECO:0000256" key="12">
    <source>
        <dbReference type="SAM" id="MobiDB-lite"/>
    </source>
</evidence>
<keyword evidence="4" id="KW-1003">Cell membrane</keyword>
<feature type="transmembrane region" description="Helical" evidence="13">
    <location>
        <begin position="91"/>
        <end position="118"/>
    </location>
</feature>
<dbReference type="InterPro" id="IPR038377">
    <property type="entry name" value="Na/Glc_symporter_sf"/>
</dbReference>
<evidence type="ECO:0000256" key="1">
    <source>
        <dbReference type="ARBA" id="ARBA00004651"/>
    </source>
</evidence>
<evidence type="ECO:0000256" key="9">
    <source>
        <dbReference type="ARBA" id="ARBA00023136"/>
    </source>
</evidence>
<sequence length="697" mass="75823">MLGQEDPPDVTFHFIDYMVLVGMLALSMLIGVITGIKRKRSNTAGEYLLGNSVMSPFSVAFSLTGGMMSAITVLGNTGEVYLHGTQTCTVLVGVILSGLLIYHIILPVLYNLSLVSMIQYLELRFQSVRLRKVASASQVLSMLLMSSVMLYAPSLALTIVTGLSSTTSILLMGIVCTFYTSIGGVRGVIYADVLQTTIMYIGVILVVVCSCQEVGGLAKVWNIAANDSMIQFFNMDPNPFVRNTFWTTNSMGMFLGLFFFGINQVSHQRYCSVNSLAKAKSLCIVAVIGCIVMFSMTYLVGVALYLLYKDCDPLALGKIRKSGQILPYFVVQKLGHLRGVPGLFVATIYSAVLSSVSSSGNSLACLIWDDFLINFSFFKTLTDRGVTATLKILSLVYGVLGLLAALLVGQLGTLFQIAISTSSAISGPNLGLFLTGICAPWVNEKSAWVGYMTSFIINFWYVVDKLTKNNPTPSPLPSTTYTCLANLTTTTTNNNTTITTTTIYPATLNSTVMDEVTTSWYTLSDISYGYIGLGSIIVTMTVSCFASALIGMSHPLEVKEGTTHPLSVKLHHFLWRVFRGKKSDEISVQILTDMRRHPFSTKSHEPTQTPFQADPLITTPLTTSTSTQPPSTSTPSSLHHYLSSLHHYHSSHYPSSIHYYPPSSTTTPPLTTTTLLTSTSVPSPQQPPSPSHSFQSM</sequence>
<feature type="region of interest" description="Disordered" evidence="12">
    <location>
        <begin position="597"/>
        <end position="639"/>
    </location>
</feature>
<dbReference type="InterPro" id="IPR051163">
    <property type="entry name" value="Sodium:Solute_Symporter_SSF"/>
</dbReference>
<feature type="compositionally biased region" description="Low complexity" evidence="12">
    <location>
        <begin position="618"/>
        <end position="639"/>
    </location>
</feature>
<evidence type="ECO:0000256" key="10">
    <source>
        <dbReference type="ARBA" id="ARBA00023201"/>
    </source>
</evidence>
<evidence type="ECO:0000256" key="8">
    <source>
        <dbReference type="ARBA" id="ARBA00023065"/>
    </source>
</evidence>
<dbReference type="PROSITE" id="PS50283">
    <property type="entry name" value="NA_SOLUT_SYMP_3"/>
    <property type="match status" value="1"/>
</dbReference>
<name>A0AAE1PAE1_9EUCA</name>
<keyword evidence="6 13" id="KW-1133">Transmembrane helix</keyword>
<feature type="transmembrane region" description="Helical" evidence="13">
    <location>
        <begin position="244"/>
        <end position="262"/>
    </location>
</feature>
<keyword evidence="8" id="KW-0406">Ion transport</keyword>
<accession>A0AAE1PAE1</accession>
<gene>
    <name evidence="14" type="ORF">Pmani_024291</name>
</gene>
<dbReference type="NCBIfam" id="TIGR00813">
    <property type="entry name" value="sss"/>
    <property type="match status" value="1"/>
</dbReference>
<feature type="transmembrane region" description="Helical" evidence="13">
    <location>
        <begin position="343"/>
        <end position="368"/>
    </location>
</feature>
<dbReference type="InterPro" id="IPR001734">
    <property type="entry name" value="Na/solute_symporter"/>
</dbReference>
<proteinExistence type="inferred from homology"/>
<evidence type="ECO:0000256" key="13">
    <source>
        <dbReference type="SAM" id="Phobius"/>
    </source>
</evidence>
<evidence type="ECO:0000256" key="3">
    <source>
        <dbReference type="ARBA" id="ARBA00022448"/>
    </source>
</evidence>
<feature type="compositionally biased region" description="Low complexity" evidence="12">
    <location>
        <begin position="663"/>
        <end position="683"/>
    </location>
</feature>
<dbReference type="PANTHER" id="PTHR42985">
    <property type="entry name" value="SODIUM-COUPLED MONOCARBOXYLATE TRANSPORTER"/>
    <property type="match status" value="1"/>
</dbReference>
<feature type="region of interest" description="Disordered" evidence="12">
    <location>
        <begin position="663"/>
        <end position="697"/>
    </location>
</feature>
<feature type="transmembrane region" description="Helical" evidence="13">
    <location>
        <begin position="528"/>
        <end position="550"/>
    </location>
</feature>
<evidence type="ECO:0000313" key="14">
    <source>
        <dbReference type="EMBL" id="KAK4303716.1"/>
    </source>
</evidence>
<protein>
    <recommendedName>
        <fullName evidence="16">Sodium-coupled monocarboxylate transporter 1</fullName>
    </recommendedName>
</protein>
<feature type="transmembrane region" description="Helical" evidence="13">
    <location>
        <begin position="198"/>
        <end position="224"/>
    </location>
</feature>
<keyword evidence="15" id="KW-1185">Reference proteome</keyword>
<keyword evidence="7" id="KW-0915">Sodium</keyword>
<comment type="caution">
    <text evidence="14">The sequence shown here is derived from an EMBL/GenBank/DDBJ whole genome shotgun (WGS) entry which is preliminary data.</text>
</comment>
<evidence type="ECO:0000256" key="6">
    <source>
        <dbReference type="ARBA" id="ARBA00022989"/>
    </source>
</evidence>
<organism evidence="14 15">
    <name type="scientific">Petrolisthes manimaculis</name>
    <dbReference type="NCBI Taxonomy" id="1843537"/>
    <lineage>
        <taxon>Eukaryota</taxon>
        <taxon>Metazoa</taxon>
        <taxon>Ecdysozoa</taxon>
        <taxon>Arthropoda</taxon>
        <taxon>Crustacea</taxon>
        <taxon>Multicrustacea</taxon>
        <taxon>Malacostraca</taxon>
        <taxon>Eumalacostraca</taxon>
        <taxon>Eucarida</taxon>
        <taxon>Decapoda</taxon>
        <taxon>Pleocyemata</taxon>
        <taxon>Anomura</taxon>
        <taxon>Galatheoidea</taxon>
        <taxon>Porcellanidae</taxon>
        <taxon>Petrolisthes</taxon>
    </lineage>
</organism>
<comment type="subcellular location">
    <subcellularLocation>
        <location evidence="1">Cell membrane</location>
        <topology evidence="1">Multi-pass membrane protein</topology>
    </subcellularLocation>
</comment>
<dbReference type="GO" id="GO:0005886">
    <property type="term" value="C:plasma membrane"/>
    <property type="evidence" value="ECO:0007669"/>
    <property type="project" value="UniProtKB-SubCell"/>
</dbReference>
<dbReference type="Pfam" id="PF00474">
    <property type="entry name" value="SSF"/>
    <property type="match status" value="1"/>
</dbReference>
<comment type="similarity">
    <text evidence="2 11">Belongs to the sodium:solute symporter (SSF) (TC 2.A.21) family.</text>
</comment>
<feature type="transmembrane region" description="Helical" evidence="13">
    <location>
        <begin position="48"/>
        <end position="71"/>
    </location>
</feature>
<feature type="transmembrane region" description="Helical" evidence="13">
    <location>
        <begin position="169"/>
        <end position="191"/>
    </location>
</feature>
<evidence type="ECO:0000256" key="7">
    <source>
        <dbReference type="ARBA" id="ARBA00023053"/>
    </source>
</evidence>
<dbReference type="AlphaFoldDB" id="A0AAE1PAE1"/>
<keyword evidence="9 13" id="KW-0472">Membrane</keyword>
<feature type="transmembrane region" description="Helical" evidence="13">
    <location>
        <begin position="388"/>
        <end position="408"/>
    </location>
</feature>
<dbReference type="GO" id="GO:0015293">
    <property type="term" value="F:symporter activity"/>
    <property type="evidence" value="ECO:0007669"/>
    <property type="project" value="TreeGrafter"/>
</dbReference>
<feature type="transmembrane region" description="Helical" evidence="13">
    <location>
        <begin position="282"/>
        <end position="308"/>
    </location>
</feature>
<dbReference type="Gene3D" id="1.20.1730.10">
    <property type="entry name" value="Sodium/glucose cotransporter"/>
    <property type="match status" value="1"/>
</dbReference>
<keyword evidence="5 13" id="KW-0812">Transmembrane</keyword>
<dbReference type="PANTHER" id="PTHR42985:SF40">
    <property type="entry name" value="LD47995P-RELATED"/>
    <property type="match status" value="1"/>
</dbReference>
<feature type="transmembrane region" description="Helical" evidence="13">
    <location>
        <begin position="12"/>
        <end position="36"/>
    </location>
</feature>
<feature type="transmembrane region" description="Helical" evidence="13">
    <location>
        <begin position="446"/>
        <end position="463"/>
    </location>
</feature>
<evidence type="ECO:0000313" key="15">
    <source>
        <dbReference type="Proteomes" id="UP001292094"/>
    </source>
</evidence>
<evidence type="ECO:0000256" key="2">
    <source>
        <dbReference type="ARBA" id="ARBA00006434"/>
    </source>
</evidence>